<feature type="transmembrane region" description="Helical" evidence="6">
    <location>
        <begin position="464"/>
        <end position="485"/>
    </location>
</feature>
<evidence type="ECO:0000256" key="6">
    <source>
        <dbReference type="SAM" id="Phobius"/>
    </source>
</evidence>
<evidence type="ECO:0000313" key="8">
    <source>
        <dbReference type="EMBL" id="RLN53148.1"/>
    </source>
</evidence>
<evidence type="ECO:0000256" key="5">
    <source>
        <dbReference type="ARBA" id="ARBA00023136"/>
    </source>
</evidence>
<keyword evidence="3 6" id="KW-0812">Transmembrane</keyword>
<dbReference type="AlphaFoldDB" id="A0A3F2RC71"/>
<dbReference type="GO" id="GO:0016020">
    <property type="term" value="C:membrane"/>
    <property type="evidence" value="ECO:0007669"/>
    <property type="project" value="UniProtKB-SubCell"/>
</dbReference>
<feature type="transmembrane region" description="Helical" evidence="6">
    <location>
        <begin position="146"/>
        <end position="171"/>
    </location>
</feature>
<feature type="transmembrane region" description="Helical" evidence="6">
    <location>
        <begin position="224"/>
        <end position="244"/>
    </location>
</feature>
<organism evidence="7 9">
    <name type="scientific">Phytophthora kernoviae</name>
    <dbReference type="NCBI Taxonomy" id="325452"/>
    <lineage>
        <taxon>Eukaryota</taxon>
        <taxon>Sar</taxon>
        <taxon>Stramenopiles</taxon>
        <taxon>Oomycota</taxon>
        <taxon>Peronosporomycetes</taxon>
        <taxon>Peronosporales</taxon>
        <taxon>Peronosporaceae</taxon>
        <taxon>Phytophthora</taxon>
    </lineage>
</organism>
<feature type="transmembrane region" description="Helical" evidence="6">
    <location>
        <begin position="541"/>
        <end position="561"/>
    </location>
</feature>
<accession>A0A3F2RC71</accession>
<sequence length="595" mass="65105">MKPAHFSIPSTMPSKIKSPALESPTTAYASVWDARPRKYKNVLFQVCVFILMMELSERLSYYGINQGLKNFMQKIGWSLVSASALKSTWTSICYITPLFGAYLADEKWGRFRTILVFGIWYCVGDFLVAIAAHPDIMTEEAIVNPIFVIGLFVGIGVGTGAIKSNVITFGADQFDPNDPSEVHQKETYFSYFYFCINFGAAFSYGYLSVLCVDGSAQIPKEYGYFATYMICAGVMVVAILVFLIGSPRYGSIVVTGALLLLFSLPVNIASAFSADSGRAGEALSYVAAAMVLGGVACWVYGAHDQSFLDAMKESYGGEFDDERVEGYKKLVSTLPFAAYTIIWQCAYDQTDANFQSITQQCDLRLDTSDPDSSQIPGAMLGVFDPIFIVICIPILDSIVYPLYEKRFGKAPSHFGRVSVGLIVAAIGIFWSGIFEVIRRNAGALEDANGEPILDGGSSQPMNDITWAAAIPNYVFIALAECLINVTAYDVFYSMVPLGLKSTSQSVNLFMISVGSVMTSVFTVMFSPYLPSDDLNDGHLEYMFFTVGAVSVVNFFAFYFTMKKMNFGMSSSLNGDHLDLDGKDSVASRHSVAASK</sequence>
<evidence type="ECO:0000256" key="1">
    <source>
        <dbReference type="ARBA" id="ARBA00004141"/>
    </source>
</evidence>
<name>A0A3F2RC71_9STRA</name>
<protein>
    <recommendedName>
        <fullName evidence="11">Major facilitator superfamily (MFS) profile domain-containing protein</fullName>
    </recommendedName>
</protein>
<feature type="transmembrane region" description="Helical" evidence="6">
    <location>
        <begin position="191"/>
        <end position="212"/>
    </location>
</feature>
<dbReference type="Proteomes" id="UP000284657">
    <property type="component" value="Unassembled WGS sequence"/>
</dbReference>
<keyword evidence="4 6" id="KW-1133">Transmembrane helix</keyword>
<feature type="transmembrane region" description="Helical" evidence="6">
    <location>
        <begin position="414"/>
        <end position="434"/>
    </location>
</feature>
<gene>
    <name evidence="8" type="ORF">BBJ29_009721</name>
    <name evidence="7" type="ORF">BBP00_00009603</name>
</gene>
<dbReference type="Gene3D" id="1.20.1250.20">
    <property type="entry name" value="MFS general substrate transporter like domains"/>
    <property type="match status" value="1"/>
</dbReference>
<evidence type="ECO:0000313" key="10">
    <source>
        <dbReference type="Proteomes" id="UP000284657"/>
    </source>
</evidence>
<reference evidence="9 10" key="1">
    <citation type="submission" date="2018-07" db="EMBL/GenBank/DDBJ databases">
        <title>Genome sequencing of oomycete isolates from Chile give support for New Zealand origin for Phytophthora kernoviae and make available the first Nothophytophthora sp. genome.</title>
        <authorList>
            <person name="Studholme D.J."/>
            <person name="Sanfuentes E."/>
            <person name="Panda P."/>
            <person name="Hill R."/>
            <person name="Sambles C."/>
            <person name="Grant M."/>
            <person name="Williams N.M."/>
            <person name="Mcdougal R.L."/>
        </authorList>
    </citation>
    <scope>NUCLEOTIDE SEQUENCE [LARGE SCALE GENOMIC DNA]</scope>
    <source>
        <strain evidence="7">Chile6</strain>
        <strain evidence="8">Chile7</strain>
    </source>
</reference>
<dbReference type="Proteomes" id="UP000277300">
    <property type="component" value="Unassembled WGS sequence"/>
</dbReference>
<keyword evidence="5 6" id="KW-0472">Membrane</keyword>
<evidence type="ECO:0000256" key="2">
    <source>
        <dbReference type="ARBA" id="ARBA00005982"/>
    </source>
</evidence>
<feature type="transmembrane region" description="Helical" evidence="6">
    <location>
        <begin position="250"/>
        <end position="270"/>
    </location>
</feature>
<feature type="transmembrane region" description="Helical" evidence="6">
    <location>
        <begin position="506"/>
        <end position="529"/>
    </location>
</feature>
<feature type="transmembrane region" description="Helical" evidence="6">
    <location>
        <begin position="378"/>
        <end position="402"/>
    </location>
</feature>
<dbReference type="EMBL" id="MBDO02000747">
    <property type="protein sequence ID" value="RLN52469.1"/>
    <property type="molecule type" value="Genomic_DNA"/>
</dbReference>
<dbReference type="GO" id="GO:0022857">
    <property type="term" value="F:transmembrane transporter activity"/>
    <property type="evidence" value="ECO:0007669"/>
    <property type="project" value="InterPro"/>
</dbReference>
<feature type="transmembrane region" description="Helical" evidence="6">
    <location>
        <begin position="76"/>
        <end position="102"/>
    </location>
</feature>
<evidence type="ECO:0008006" key="11">
    <source>
        <dbReference type="Google" id="ProtNLM"/>
    </source>
</evidence>
<dbReference type="OrthoDB" id="8904098at2759"/>
<evidence type="ECO:0000256" key="4">
    <source>
        <dbReference type="ARBA" id="ARBA00022989"/>
    </source>
</evidence>
<comment type="caution">
    <text evidence="7">The sequence shown here is derived from an EMBL/GenBank/DDBJ whole genome shotgun (WGS) entry which is preliminary data.</text>
</comment>
<comment type="subcellular location">
    <subcellularLocation>
        <location evidence="1">Membrane</location>
        <topology evidence="1">Multi-pass membrane protein</topology>
    </subcellularLocation>
</comment>
<proteinExistence type="inferred from homology"/>
<evidence type="ECO:0000256" key="3">
    <source>
        <dbReference type="ARBA" id="ARBA00022692"/>
    </source>
</evidence>
<dbReference type="Pfam" id="PF00854">
    <property type="entry name" value="PTR2"/>
    <property type="match status" value="1"/>
</dbReference>
<dbReference type="InterPro" id="IPR000109">
    <property type="entry name" value="POT_fam"/>
</dbReference>
<comment type="similarity">
    <text evidence="2">Belongs to the major facilitator superfamily. Proton-dependent oligopeptide transporter (POT/PTR) (TC 2.A.17) family.</text>
</comment>
<dbReference type="EMBL" id="MBAD02001599">
    <property type="protein sequence ID" value="RLN53148.1"/>
    <property type="molecule type" value="Genomic_DNA"/>
</dbReference>
<feature type="transmembrane region" description="Helical" evidence="6">
    <location>
        <begin position="114"/>
        <end position="134"/>
    </location>
</feature>
<dbReference type="PANTHER" id="PTHR11654">
    <property type="entry name" value="OLIGOPEPTIDE TRANSPORTER-RELATED"/>
    <property type="match status" value="1"/>
</dbReference>
<evidence type="ECO:0000313" key="7">
    <source>
        <dbReference type="EMBL" id="RLN52469.1"/>
    </source>
</evidence>
<evidence type="ECO:0000313" key="9">
    <source>
        <dbReference type="Proteomes" id="UP000277300"/>
    </source>
</evidence>
<feature type="transmembrane region" description="Helical" evidence="6">
    <location>
        <begin position="282"/>
        <end position="301"/>
    </location>
</feature>
<dbReference type="SUPFAM" id="SSF103473">
    <property type="entry name" value="MFS general substrate transporter"/>
    <property type="match status" value="1"/>
</dbReference>
<feature type="transmembrane region" description="Helical" evidence="6">
    <location>
        <begin position="42"/>
        <end position="64"/>
    </location>
</feature>
<dbReference type="InterPro" id="IPR036259">
    <property type="entry name" value="MFS_trans_sf"/>
</dbReference>